<dbReference type="AlphaFoldDB" id="Q9FKN1"/>
<proteinExistence type="predicted"/>
<evidence type="ECO:0000313" key="1">
    <source>
        <dbReference type="EMBL" id="BAB09446.1"/>
    </source>
</evidence>
<protein>
    <submittedName>
        <fullName evidence="1">Uncharacterized protein</fullName>
    </submittedName>
</protein>
<dbReference type="EMBL" id="AB011481">
    <property type="protein sequence ID" value="BAB09446.1"/>
    <property type="molecule type" value="Genomic_DNA"/>
</dbReference>
<sequence>MLTCFSKGIRIGKNYNYQRSYKIHVHHYTFVRNWYHNIYMDTFHCTYQSHRCKRYLWGVKVVHTRKCTCTTTSQPLRHICLCTMARVWPGIFRHMFRKGLDFHRMNLLLSD</sequence>
<organism evidence="1">
    <name type="scientific">Arabidopsis thaliana</name>
    <name type="common">Mouse-ear cress</name>
    <dbReference type="NCBI Taxonomy" id="3702"/>
    <lineage>
        <taxon>Eukaryota</taxon>
        <taxon>Viridiplantae</taxon>
        <taxon>Streptophyta</taxon>
        <taxon>Embryophyta</taxon>
        <taxon>Tracheophyta</taxon>
        <taxon>Spermatophyta</taxon>
        <taxon>Magnoliopsida</taxon>
        <taxon>eudicotyledons</taxon>
        <taxon>Gunneridae</taxon>
        <taxon>Pentapetalae</taxon>
        <taxon>rosids</taxon>
        <taxon>malvids</taxon>
        <taxon>Brassicales</taxon>
        <taxon>Brassicaceae</taxon>
        <taxon>Camelineae</taxon>
        <taxon>Arabidopsis</taxon>
    </lineage>
</organism>
<accession>Q9FKN1</accession>
<reference evidence="1" key="1">
    <citation type="journal article" date="1998" name="DNA Res.">
        <title>Structural analysis of Arabidopsis thaliana chromosome 5. V. Sequence features of the regions of 1,381,565 bp covered by twenty one physically assigned P1 and TAC clones.</title>
        <authorList>
            <person name="Kaneko T."/>
            <person name="Kotani H."/>
            <person name="Nakamura Y."/>
            <person name="Sato S."/>
            <person name="Asamizu E."/>
            <person name="Miyajima N."/>
            <person name="Tabata S."/>
        </authorList>
    </citation>
    <scope>NUCLEOTIDE SEQUENCE [LARGE SCALE GENOMIC DNA]</scope>
</reference>
<reference key="2">
    <citation type="journal article" date="2000" name="Nature">
        <title>Sequence and analysis of chromosome 5 of the plant Arabidopsis thaliana.</title>
        <authorList>
            <consortium name="Kazusa DNA Research Institute"/>
            <consortium name="Cold Spring Harbor and Washington University in St Louis Sequencing Consortium"/>
            <consortium name="European Union Arabidopsis Genome Sequencing Consortium"/>
            <person name="Tabata S."/>
            <person name="Kaneko T."/>
            <person name="Nakamura Y."/>
            <person name="Kotani H."/>
            <person name="Kato T."/>
            <person name="Asamizu E."/>
            <person name="Miyajima N."/>
            <person name="Sasamoto S."/>
            <person name="Kimura T."/>
            <person name="Hosouchi T."/>
            <person name="Kawashima K."/>
            <person name="Kohara M."/>
            <person name="Matsumoto M."/>
            <person name="Matsuno A."/>
            <person name="Muraki A."/>
            <person name="Nakayama S."/>
            <person name="Nakazaki N."/>
            <person name="Naruo K."/>
            <person name="Okumura S."/>
            <person name="Shinpo S."/>
            <person name="Takeuchi C."/>
            <person name="Wada T."/>
            <person name="Watanabe A."/>
            <person name="Yamada M."/>
            <person name="Yasuda M."/>
            <person name="Sato S."/>
            <person name="de la Bastide M."/>
            <person name="Huang E."/>
            <person name="Spiegel L."/>
            <person name="Gnoj L."/>
            <person name="O'Shaughnessy A."/>
            <person name="Preston R."/>
            <person name="Habermann K."/>
            <person name="Murray J."/>
            <person name="Johnson D."/>
            <person name="Rohlfing T."/>
            <person name="Nelson J."/>
            <person name="Stoneking T."/>
            <person name="Pepin K."/>
            <person name="Spieth J."/>
            <person name="Sekhon M."/>
            <person name="Armstrong J."/>
            <person name="Becker M."/>
            <person name="Belter E."/>
            <person name="Cordum H."/>
            <person name="Cordes M."/>
            <person name="Courtney L."/>
            <person name="Courtney W."/>
            <person name="Dante M."/>
            <person name="Du H."/>
            <person name="Edwards J."/>
            <person name="Fryman J."/>
            <person name="Haakensen B."/>
            <person name="Lamar E."/>
            <person name="Latreille P."/>
            <person name="Leonard S."/>
            <person name="Meyer R."/>
            <person name="Mulvaney E."/>
            <person name="Ozersky P."/>
            <person name="Riley A."/>
            <person name="Strowmatt C."/>
            <person name="Wagner-McPherson C."/>
            <person name="Wollam A."/>
            <person name="Yoakum M."/>
            <person name="Bell M."/>
            <person name="Dedhia N."/>
            <person name="Parnell L."/>
            <person name="Shah R."/>
            <person name="Rodriguez M."/>
            <person name="See L.H."/>
            <person name="Vil D."/>
            <person name="Baker J."/>
            <person name="Kirchoff K."/>
            <person name="Toth K."/>
            <person name="King L."/>
            <person name="Bahret A."/>
            <person name="Miller B."/>
            <person name="Marra M."/>
            <person name="Martienssen R."/>
            <person name="McCombie W.R."/>
            <person name="Wilson R.K."/>
            <person name="Murphy G."/>
            <person name="Bancroft I."/>
            <person name="Volckaert G."/>
            <person name="Wambutt R."/>
            <person name="Dusterhoft A."/>
            <person name="Stiekema W."/>
            <person name="Pohl T."/>
            <person name="Entian K.D."/>
            <person name="Terryn N."/>
            <person name="Hartley N."/>
            <person name="Bent E."/>
            <person name="Johnson S."/>
            <person name="Langham S.A."/>
            <person name="McCullagh B."/>
            <person name="Robben J."/>
            <person name="Grymonprez B."/>
            <person name="Zimmermann W."/>
            <person name="Ramsperger U."/>
            <person name="Wedler H."/>
            <person name="Balke K."/>
            <person name="Wedler E."/>
            <person name="Peters S."/>
            <person name="van Staveren M."/>
            <person name="Dirkse W."/>
            <person name="Mooijman P."/>
            <person name="Lankhorst R.K."/>
            <person name="Weitzenegger T."/>
            <person name="Bothe G."/>
            <person name="Rose M."/>
            <person name="Hauf J."/>
            <person name="Berneiser S."/>
            <person name="Hempel S."/>
            <person name="Feldpausch M."/>
            <person name="Lamberth S."/>
            <person name="Villarroel R."/>
            <person name="Gielen J."/>
            <person name="Ardiles W."/>
            <person name="Bents O."/>
            <person name="Lemcke K."/>
            <person name="Kolesov G."/>
            <person name="Mayer K."/>
            <person name="Rudd S."/>
            <person name="Schoof H."/>
            <person name="Schueller C."/>
            <person name="Zaccaria P."/>
            <person name="Mewes H.W."/>
            <person name="Bevan M."/>
            <person name="Fransz P."/>
        </authorList>
    </citation>
    <scope>NUCLEOTIDE SEQUENCE [LARGE SCALE GENOMIC DNA]</scope>
    <source>
        <strain>cv. Columbia</strain>
    </source>
</reference>
<name>Q9FKN1_ARATH</name>